<sequence>VEVEVAGGLCGPTGDVWLAPGFGWSSWRKKLELVQGHCVGPLEKHCIGGL</sequence>
<evidence type="ECO:0000313" key="1">
    <source>
        <dbReference type="EMBL" id="KAJ1080536.1"/>
    </source>
</evidence>
<keyword evidence="2" id="KW-1185">Reference proteome</keyword>
<dbReference type="EMBL" id="JANPWB010000016">
    <property type="protein sequence ID" value="KAJ1080536.1"/>
    <property type="molecule type" value="Genomic_DNA"/>
</dbReference>
<evidence type="ECO:0000313" key="2">
    <source>
        <dbReference type="Proteomes" id="UP001066276"/>
    </source>
</evidence>
<dbReference type="Proteomes" id="UP001066276">
    <property type="component" value="Chromosome 12"/>
</dbReference>
<accession>A0AAV7KMT5</accession>
<comment type="caution">
    <text evidence="1">The sequence shown here is derived from an EMBL/GenBank/DDBJ whole genome shotgun (WGS) entry which is preliminary data.</text>
</comment>
<proteinExistence type="predicted"/>
<reference evidence="1" key="1">
    <citation type="journal article" date="2022" name="bioRxiv">
        <title>Sequencing and chromosome-scale assembly of the giantPleurodeles waltlgenome.</title>
        <authorList>
            <person name="Brown T."/>
            <person name="Elewa A."/>
            <person name="Iarovenko S."/>
            <person name="Subramanian E."/>
            <person name="Araus A.J."/>
            <person name="Petzold A."/>
            <person name="Susuki M."/>
            <person name="Suzuki K.-i.T."/>
            <person name="Hayashi T."/>
            <person name="Toyoda A."/>
            <person name="Oliveira C."/>
            <person name="Osipova E."/>
            <person name="Leigh N.D."/>
            <person name="Simon A."/>
            <person name="Yun M.H."/>
        </authorList>
    </citation>
    <scope>NUCLEOTIDE SEQUENCE</scope>
    <source>
        <strain evidence="1">20211129_DDA</strain>
        <tissue evidence="1">Liver</tissue>
    </source>
</reference>
<protein>
    <submittedName>
        <fullName evidence="1">Uncharacterized protein</fullName>
    </submittedName>
</protein>
<dbReference type="AlphaFoldDB" id="A0AAV7KMT5"/>
<organism evidence="1 2">
    <name type="scientific">Pleurodeles waltl</name>
    <name type="common">Iberian ribbed newt</name>
    <dbReference type="NCBI Taxonomy" id="8319"/>
    <lineage>
        <taxon>Eukaryota</taxon>
        <taxon>Metazoa</taxon>
        <taxon>Chordata</taxon>
        <taxon>Craniata</taxon>
        <taxon>Vertebrata</taxon>
        <taxon>Euteleostomi</taxon>
        <taxon>Amphibia</taxon>
        <taxon>Batrachia</taxon>
        <taxon>Caudata</taxon>
        <taxon>Salamandroidea</taxon>
        <taxon>Salamandridae</taxon>
        <taxon>Pleurodelinae</taxon>
        <taxon>Pleurodeles</taxon>
    </lineage>
</organism>
<feature type="non-terminal residue" evidence="1">
    <location>
        <position position="1"/>
    </location>
</feature>
<feature type="non-terminal residue" evidence="1">
    <location>
        <position position="50"/>
    </location>
</feature>
<name>A0AAV7KMT5_PLEWA</name>
<gene>
    <name evidence="1" type="ORF">NDU88_000735</name>
</gene>